<reference evidence="1" key="1">
    <citation type="submission" date="2019-02" db="EMBL/GenBank/DDBJ databases">
        <authorList>
            <person name="Gruber-Vodicka R. H."/>
            <person name="Seah K. B. B."/>
        </authorList>
    </citation>
    <scope>NUCLEOTIDE SEQUENCE</scope>
    <source>
        <strain evidence="1">BECK_S313</strain>
    </source>
</reference>
<gene>
    <name evidence="1" type="ORF">BECKLPF1236B_GA0070989_101930</name>
</gene>
<name>A0A450W217_9GAMM</name>
<dbReference type="EMBL" id="CAADFK010000019">
    <property type="protein sequence ID" value="VFK11091.1"/>
    <property type="molecule type" value="Genomic_DNA"/>
</dbReference>
<dbReference type="Pfam" id="PF09957">
    <property type="entry name" value="VapB_antitoxin"/>
    <property type="match status" value="1"/>
</dbReference>
<accession>A0A450W217</accession>
<dbReference type="AlphaFoldDB" id="A0A450W217"/>
<dbReference type="InterPro" id="IPR019239">
    <property type="entry name" value="VapB_antitoxin"/>
</dbReference>
<sequence>MQTIIELDNRLLDRARFITGIKEQTALIRAGLEALIERANARMDATTGDPGAEYAGGDKPIQLCTEDEKRQRIRALLDFAACEGFPVEKLDIPSREERNAR</sequence>
<evidence type="ECO:0000313" key="1">
    <source>
        <dbReference type="EMBL" id="VFK11091.1"/>
    </source>
</evidence>
<protein>
    <submittedName>
        <fullName evidence="1">Antitoxin of type II TA system, VapB</fullName>
    </submittedName>
</protein>
<organism evidence="1">
    <name type="scientific">Candidatus Kentrum sp. LPFa</name>
    <dbReference type="NCBI Taxonomy" id="2126335"/>
    <lineage>
        <taxon>Bacteria</taxon>
        <taxon>Pseudomonadati</taxon>
        <taxon>Pseudomonadota</taxon>
        <taxon>Gammaproteobacteria</taxon>
        <taxon>Candidatus Kentrum</taxon>
    </lineage>
</organism>
<proteinExistence type="predicted"/>